<evidence type="ECO:0000256" key="8">
    <source>
        <dbReference type="PIRNR" id="PIRNR037938"/>
    </source>
</evidence>
<evidence type="ECO:0000256" key="3">
    <source>
        <dbReference type="ARBA" id="ARBA00022723"/>
    </source>
</evidence>
<dbReference type="eggNOG" id="KOG2682">
    <property type="taxonomic scope" value="Eukaryota"/>
</dbReference>
<dbReference type="GO" id="GO:0008270">
    <property type="term" value="F:zinc ion binding"/>
    <property type="evidence" value="ECO:0007669"/>
    <property type="project" value="UniProtKB-UniRule"/>
</dbReference>
<evidence type="ECO:0000256" key="10">
    <source>
        <dbReference type="PIRSR" id="PIRSR037938-2"/>
    </source>
</evidence>
<feature type="binding site" evidence="10">
    <location>
        <begin position="164"/>
        <end position="167"/>
    </location>
    <ligand>
        <name>NAD(+)</name>
        <dbReference type="ChEBI" id="CHEBI:57540"/>
    </ligand>
</feature>
<feature type="binding site" evidence="10">
    <location>
        <position position="320"/>
    </location>
    <ligand>
        <name>NAD(+)</name>
        <dbReference type="ChEBI" id="CHEBI:57540"/>
    </ligand>
</feature>
<evidence type="ECO:0000256" key="2">
    <source>
        <dbReference type="ARBA" id="ARBA00022679"/>
    </source>
</evidence>
<keyword evidence="3 8" id="KW-0479">Metal-binding</keyword>
<proteinExistence type="inferred from homology"/>
<dbReference type="PROSITE" id="PS50305">
    <property type="entry name" value="SIRTUIN"/>
    <property type="match status" value="1"/>
</dbReference>
<dbReference type="Gene3D" id="3.30.1600.10">
    <property type="entry name" value="SIR2/SIRT2 'Small Domain"/>
    <property type="match status" value="1"/>
</dbReference>
<dbReference type="HOGENOM" id="CLU_023643_7_4_1"/>
<feature type="binding site" evidence="10">
    <location>
        <begin position="92"/>
        <end position="94"/>
    </location>
    <ligand>
        <name>NAD(+)</name>
        <dbReference type="ChEBI" id="CHEBI:57540"/>
    </ligand>
</feature>
<feature type="region of interest" description="Disordered" evidence="13">
    <location>
        <begin position="345"/>
        <end position="366"/>
    </location>
</feature>
<dbReference type="InterPro" id="IPR026590">
    <property type="entry name" value="Ssirtuin_cat_dom"/>
</dbReference>
<keyword evidence="5 8" id="KW-0520">NAD</keyword>
<keyword evidence="2 8" id="KW-0808">Transferase</keyword>
<dbReference type="GO" id="GO:0140773">
    <property type="term" value="F:NAD-dependent protein demyristoylase activity"/>
    <property type="evidence" value="ECO:0007669"/>
    <property type="project" value="RHEA"/>
</dbReference>
<dbReference type="GO" id="GO:0017136">
    <property type="term" value="F:histone deacetylase activity, NAD-dependent"/>
    <property type="evidence" value="ECO:0007669"/>
    <property type="project" value="InterPro"/>
</dbReference>
<feature type="active site" description="Proton acceptor" evidence="9 12">
    <location>
        <position position="184"/>
    </location>
</feature>
<dbReference type="AlphaFoldDB" id="T1IPY0"/>
<dbReference type="Proteomes" id="UP000014500">
    <property type="component" value="Unassembled WGS sequence"/>
</dbReference>
<comment type="similarity">
    <text evidence="1 8">Belongs to the sirtuin family. Class I subfamily.</text>
</comment>
<evidence type="ECO:0000256" key="1">
    <source>
        <dbReference type="ARBA" id="ARBA00006924"/>
    </source>
</evidence>
<reference evidence="16" key="1">
    <citation type="submission" date="2011-05" db="EMBL/GenBank/DDBJ databases">
        <authorList>
            <person name="Richards S.R."/>
            <person name="Qu J."/>
            <person name="Jiang H."/>
            <person name="Jhangiani S.N."/>
            <person name="Agravi P."/>
            <person name="Goodspeed R."/>
            <person name="Gross S."/>
            <person name="Mandapat C."/>
            <person name="Jackson L."/>
            <person name="Mathew T."/>
            <person name="Pu L."/>
            <person name="Thornton R."/>
            <person name="Saada N."/>
            <person name="Wilczek-Boney K.B."/>
            <person name="Lee S."/>
            <person name="Kovar C."/>
            <person name="Wu Y."/>
            <person name="Scherer S.E."/>
            <person name="Worley K.C."/>
            <person name="Muzny D.M."/>
            <person name="Gibbs R."/>
        </authorList>
    </citation>
    <scope>NUCLEOTIDE SEQUENCE</scope>
    <source>
        <strain evidence="16">Brora</strain>
    </source>
</reference>
<dbReference type="InterPro" id="IPR050134">
    <property type="entry name" value="NAD-dep_sirtuin_deacylases"/>
</dbReference>
<protein>
    <recommendedName>
        <fullName evidence="8">NAD-dependent protein deacetylase</fullName>
        <ecNumber evidence="8">2.3.1.286</ecNumber>
    </recommendedName>
</protein>
<dbReference type="InterPro" id="IPR026591">
    <property type="entry name" value="Sirtuin_cat_small_dom_sf"/>
</dbReference>
<dbReference type="Gene3D" id="3.40.50.1220">
    <property type="entry name" value="TPP-binding domain"/>
    <property type="match status" value="1"/>
</dbReference>
<dbReference type="InterPro" id="IPR017328">
    <property type="entry name" value="Sirtuin_class_I"/>
</dbReference>
<evidence type="ECO:0000256" key="11">
    <source>
        <dbReference type="PIRSR" id="PIRSR037938-3"/>
    </source>
</evidence>
<dbReference type="STRING" id="126957.T1IPY0"/>
<evidence type="ECO:0000256" key="9">
    <source>
        <dbReference type="PIRSR" id="PIRSR037938-1"/>
    </source>
</evidence>
<evidence type="ECO:0000256" key="6">
    <source>
        <dbReference type="ARBA" id="ARBA00048378"/>
    </source>
</evidence>
<evidence type="ECO:0000256" key="5">
    <source>
        <dbReference type="ARBA" id="ARBA00023027"/>
    </source>
</evidence>
<dbReference type="InterPro" id="IPR003000">
    <property type="entry name" value="Sirtuin"/>
</dbReference>
<evidence type="ECO:0000256" key="7">
    <source>
        <dbReference type="ARBA" id="ARBA00048905"/>
    </source>
</evidence>
<dbReference type="GO" id="GO:0005634">
    <property type="term" value="C:nucleus"/>
    <property type="evidence" value="ECO:0007669"/>
    <property type="project" value="TreeGrafter"/>
</dbReference>
<organism evidence="15 16">
    <name type="scientific">Strigamia maritima</name>
    <name type="common">European centipede</name>
    <name type="synonym">Geophilus maritimus</name>
    <dbReference type="NCBI Taxonomy" id="126957"/>
    <lineage>
        <taxon>Eukaryota</taxon>
        <taxon>Metazoa</taxon>
        <taxon>Ecdysozoa</taxon>
        <taxon>Arthropoda</taxon>
        <taxon>Myriapoda</taxon>
        <taxon>Chilopoda</taxon>
        <taxon>Pleurostigmophora</taxon>
        <taxon>Geophilomorpha</taxon>
        <taxon>Linotaeniidae</taxon>
        <taxon>Strigamia</taxon>
    </lineage>
</organism>
<dbReference type="OMA" id="ATHSCID"/>
<dbReference type="SUPFAM" id="SSF52467">
    <property type="entry name" value="DHS-like NAD/FAD-binding domain"/>
    <property type="match status" value="1"/>
</dbReference>
<evidence type="ECO:0000313" key="16">
    <source>
        <dbReference type="Proteomes" id="UP000014500"/>
    </source>
</evidence>
<feature type="binding site" evidence="11 12">
    <location>
        <position position="197"/>
    </location>
    <ligand>
        <name>Zn(2+)</name>
        <dbReference type="ChEBI" id="CHEBI:29105"/>
    </ligand>
</feature>
<comment type="catalytic activity">
    <reaction evidence="7">
        <text>N(6)-tetradecanoyl-L-lysyl-[protein] + NAD(+) + H2O = 2''-O-tetradecanoyl-ADP-D-ribose + nicotinamide + L-lysyl-[protein]</text>
        <dbReference type="Rhea" id="RHEA:70567"/>
        <dbReference type="Rhea" id="RHEA-COMP:9752"/>
        <dbReference type="Rhea" id="RHEA-COMP:15437"/>
        <dbReference type="ChEBI" id="CHEBI:15377"/>
        <dbReference type="ChEBI" id="CHEBI:17154"/>
        <dbReference type="ChEBI" id="CHEBI:29969"/>
        <dbReference type="ChEBI" id="CHEBI:57540"/>
        <dbReference type="ChEBI" id="CHEBI:141129"/>
        <dbReference type="ChEBI" id="CHEBI:189674"/>
    </reaction>
    <physiologicalReaction direction="left-to-right" evidence="7">
        <dbReference type="Rhea" id="RHEA:70568"/>
    </physiologicalReaction>
</comment>
<comment type="catalytic activity">
    <reaction evidence="6">
        <text>N(6)-hexadecanoyl-L-lysyl-[protein] + NAD(+) + H2O = 2''-O-hexadecanoyl-ADP-D-ribose + nicotinamide + L-lysyl-[protein]</text>
        <dbReference type="Rhea" id="RHEA:70563"/>
        <dbReference type="Rhea" id="RHEA-COMP:9752"/>
        <dbReference type="Rhea" id="RHEA-COMP:14175"/>
        <dbReference type="ChEBI" id="CHEBI:15377"/>
        <dbReference type="ChEBI" id="CHEBI:17154"/>
        <dbReference type="ChEBI" id="CHEBI:29969"/>
        <dbReference type="ChEBI" id="CHEBI:57540"/>
        <dbReference type="ChEBI" id="CHEBI:138936"/>
        <dbReference type="ChEBI" id="CHEBI:189673"/>
    </reaction>
    <physiologicalReaction direction="left-to-right" evidence="6">
        <dbReference type="Rhea" id="RHEA:70564"/>
    </physiologicalReaction>
</comment>
<reference evidence="15" key="2">
    <citation type="submission" date="2015-02" db="UniProtKB">
        <authorList>
            <consortium name="EnsemblMetazoa"/>
        </authorList>
    </citation>
    <scope>IDENTIFICATION</scope>
</reference>
<dbReference type="CDD" id="cd01408">
    <property type="entry name" value="SIRT1"/>
    <property type="match status" value="1"/>
</dbReference>
<accession>T1IPY0</accession>
<feature type="binding site" evidence="10">
    <location>
        <begin position="283"/>
        <end position="285"/>
    </location>
    <ligand>
        <name>NAD(+)</name>
        <dbReference type="ChEBI" id="CHEBI:57540"/>
    </ligand>
</feature>
<keyword evidence="4 8" id="KW-0862">Zinc</keyword>
<dbReference type="PIRSF" id="PIRSF037938">
    <property type="entry name" value="SIR2_euk"/>
    <property type="match status" value="1"/>
</dbReference>
<feature type="domain" description="Deacetylase sirtuin-type" evidence="14">
    <location>
        <begin position="54"/>
        <end position="334"/>
    </location>
</feature>
<dbReference type="PhylomeDB" id="T1IPY0"/>
<feature type="binding site" evidence="11 12">
    <location>
        <position position="221"/>
    </location>
    <ligand>
        <name>Zn(2+)</name>
        <dbReference type="ChEBI" id="CHEBI:29105"/>
    </ligand>
</feature>
<dbReference type="PANTHER" id="PTHR11085:SF6">
    <property type="entry name" value="NAD-DEPENDENT PROTEIN DEACETYLASE SIRTUIN-2"/>
    <property type="match status" value="1"/>
</dbReference>
<comment type="cofactor">
    <cofactor evidence="11">
        <name>Zn(2+)</name>
        <dbReference type="ChEBI" id="CHEBI:29105"/>
    </cofactor>
    <text evidence="11">Binds 1 zinc ion per subunit.</text>
</comment>
<evidence type="ECO:0000313" key="15">
    <source>
        <dbReference type="EnsemblMetazoa" id="SMAR003086-PA"/>
    </source>
</evidence>
<dbReference type="InterPro" id="IPR029035">
    <property type="entry name" value="DHS-like_NAD/FAD-binding_dom"/>
</dbReference>
<feature type="binding site" evidence="11 12">
    <location>
        <position position="192"/>
    </location>
    <ligand>
        <name>Zn(2+)</name>
        <dbReference type="ChEBI" id="CHEBI:29105"/>
    </ligand>
</feature>
<dbReference type="EC" id="2.3.1.286" evidence="8"/>
<evidence type="ECO:0000256" key="4">
    <source>
        <dbReference type="ARBA" id="ARBA00022833"/>
    </source>
</evidence>
<dbReference type="PANTHER" id="PTHR11085">
    <property type="entry name" value="NAD-DEPENDENT PROTEIN DEACYLASE SIRTUIN-5, MITOCHONDRIAL-RELATED"/>
    <property type="match status" value="1"/>
</dbReference>
<dbReference type="GO" id="GO:0070403">
    <property type="term" value="F:NAD+ binding"/>
    <property type="evidence" value="ECO:0007669"/>
    <property type="project" value="UniProtKB-UniRule"/>
</dbReference>
<evidence type="ECO:0000256" key="12">
    <source>
        <dbReference type="PROSITE-ProRule" id="PRU00236"/>
    </source>
</evidence>
<keyword evidence="16" id="KW-1185">Reference proteome</keyword>
<dbReference type="EnsemblMetazoa" id="SMAR003086-RA">
    <property type="protein sequence ID" value="SMAR003086-PA"/>
    <property type="gene ID" value="SMAR003086"/>
</dbReference>
<feature type="compositionally biased region" description="Basic and acidic residues" evidence="13">
    <location>
        <begin position="345"/>
        <end position="354"/>
    </location>
</feature>
<feature type="binding site" evidence="10">
    <location>
        <begin position="259"/>
        <end position="260"/>
    </location>
    <ligand>
        <name>NAD(+)</name>
        <dbReference type="ChEBI" id="CHEBI:57540"/>
    </ligand>
</feature>
<comment type="catalytic activity">
    <reaction evidence="8">
        <text>N(6)-acetyl-L-lysyl-[protein] + NAD(+) + H2O = 2''-O-acetyl-ADP-D-ribose + nicotinamide + L-lysyl-[protein]</text>
        <dbReference type="Rhea" id="RHEA:43636"/>
        <dbReference type="Rhea" id="RHEA-COMP:9752"/>
        <dbReference type="Rhea" id="RHEA-COMP:10731"/>
        <dbReference type="ChEBI" id="CHEBI:15377"/>
        <dbReference type="ChEBI" id="CHEBI:17154"/>
        <dbReference type="ChEBI" id="CHEBI:29969"/>
        <dbReference type="ChEBI" id="CHEBI:57540"/>
        <dbReference type="ChEBI" id="CHEBI:61930"/>
        <dbReference type="ChEBI" id="CHEBI:83767"/>
        <dbReference type="EC" id="2.3.1.286"/>
    </reaction>
</comment>
<feature type="binding site" evidence="10">
    <location>
        <begin position="82"/>
        <end position="86"/>
    </location>
    <ligand>
        <name>NAD(+)</name>
        <dbReference type="ChEBI" id="CHEBI:57540"/>
    </ligand>
</feature>
<evidence type="ECO:0000256" key="13">
    <source>
        <dbReference type="SAM" id="MobiDB-lite"/>
    </source>
</evidence>
<evidence type="ECO:0000259" key="14">
    <source>
        <dbReference type="PROSITE" id="PS50305"/>
    </source>
</evidence>
<name>T1IPY0_STRMM</name>
<dbReference type="GO" id="GO:0140774">
    <property type="term" value="F:NAD-dependent protein depalmitoylase activity"/>
    <property type="evidence" value="ECO:0007669"/>
    <property type="project" value="RHEA"/>
</dbReference>
<sequence length="366" mass="41260">MENMENTGPDSNHSSDEDNDVTFFNDFILVQSLLDLFAKKLGLSTKEDKTPPEKILDEVSFDGIVNYIKNGTCKNIIVLTGAGVSTSAGIPDFRSPGSGLYDNLQKFDLPHPQAIFEISYFKENPQPFFSLAKELYPGSFKPTPCHYFIRLLHEKNMLLRLYTQNIDTLERIALIPEEKIVEAHGTFYTSHCMNRKCGKEYSLPWMQEKIFADEIPKCTECKTVVKPDIVFFGENLPDRFYSCTPKDFKKCDLLIVIGTSLTVQPFASLIEQVPTKTPRLLINKEKAGQTDNLVFAMGFEGGMKFDDADNYRDVAWLGMCDDGCQALADALGWGKELKDLVKREGERLERENKSSTEPIAEAAAKI</sequence>
<dbReference type="Pfam" id="PF02146">
    <property type="entry name" value="SIR2"/>
    <property type="match status" value="1"/>
</dbReference>
<dbReference type="EMBL" id="JH431265">
    <property type="status" value="NOT_ANNOTATED_CDS"/>
    <property type="molecule type" value="Genomic_DNA"/>
</dbReference>
<feature type="binding site" evidence="11 12">
    <location>
        <position position="218"/>
    </location>
    <ligand>
        <name>Zn(2+)</name>
        <dbReference type="ChEBI" id="CHEBI:29105"/>
    </ligand>
</feature>